<dbReference type="EMBL" id="FRDM01000111">
    <property type="protein sequence ID" value="SHN89086.1"/>
    <property type="molecule type" value="Genomic_DNA"/>
</dbReference>
<evidence type="ECO:0000256" key="1">
    <source>
        <dbReference type="ARBA" id="ARBA00004651"/>
    </source>
</evidence>
<reference evidence="8 9" key="1">
    <citation type="submission" date="2016-12" db="EMBL/GenBank/DDBJ databases">
        <authorList>
            <person name="Song W.-J."/>
            <person name="Kurnit D.M."/>
        </authorList>
    </citation>
    <scope>NUCLEOTIDE SEQUENCE [LARGE SCALE GENOMIC DNA]</scope>
    <source>
        <strain evidence="8 9">DSM 43162</strain>
    </source>
</reference>
<dbReference type="OrthoDB" id="5243396at2"/>
<feature type="transmembrane region" description="Helical" evidence="6">
    <location>
        <begin position="188"/>
        <end position="207"/>
    </location>
</feature>
<evidence type="ECO:0000313" key="8">
    <source>
        <dbReference type="EMBL" id="SHN89086.1"/>
    </source>
</evidence>
<evidence type="ECO:0000256" key="3">
    <source>
        <dbReference type="ARBA" id="ARBA00022692"/>
    </source>
</evidence>
<sequence length="257" mass="26934">MTPLLAAVAAMSLLGGLLLIGSGLRRRPLPPAAPGLTTGVGNRFVPAVAVLLPTLLVTSDNAAGIARLEAMEEWSRSLAGVLTVGVGLEQALVVTLKSTPDPIRPEVATLVARLRARWNTSQALRAFADDLDDLTGDQIAASLMLGAQRRGAGLASVLEGMAQTVADDVRIRRAIEADRAKPRSTARWITLITLVVLGLLALNGSYIAPYGTVLGQAILLLLLAAYLACLVWMRNIAKGTPLPRFIGAELAGRRGPA</sequence>
<gene>
    <name evidence="8" type="ORF">SAMN05660350_05081</name>
</gene>
<dbReference type="PANTHER" id="PTHR35007:SF3">
    <property type="entry name" value="POSSIBLE CONSERVED ALANINE RICH MEMBRANE PROTEIN"/>
    <property type="match status" value="1"/>
</dbReference>
<dbReference type="InterPro" id="IPR018076">
    <property type="entry name" value="T2SS_GspF_dom"/>
</dbReference>
<comment type="subcellular location">
    <subcellularLocation>
        <location evidence="1">Cell membrane</location>
        <topology evidence="1">Multi-pass membrane protein</topology>
    </subcellularLocation>
</comment>
<evidence type="ECO:0000256" key="2">
    <source>
        <dbReference type="ARBA" id="ARBA00022475"/>
    </source>
</evidence>
<dbReference type="GO" id="GO:0005886">
    <property type="term" value="C:plasma membrane"/>
    <property type="evidence" value="ECO:0007669"/>
    <property type="project" value="UniProtKB-SubCell"/>
</dbReference>
<keyword evidence="5 6" id="KW-0472">Membrane</keyword>
<dbReference type="Proteomes" id="UP000184428">
    <property type="component" value="Unassembled WGS sequence"/>
</dbReference>
<keyword evidence="2" id="KW-1003">Cell membrane</keyword>
<dbReference type="Gene3D" id="1.20.81.30">
    <property type="entry name" value="Type II secretion system (T2SS), domain F"/>
    <property type="match status" value="1"/>
</dbReference>
<proteinExistence type="predicted"/>
<name>A0A1M7V1M4_9ACTN</name>
<evidence type="ECO:0000313" key="9">
    <source>
        <dbReference type="Proteomes" id="UP000184428"/>
    </source>
</evidence>
<evidence type="ECO:0000256" key="4">
    <source>
        <dbReference type="ARBA" id="ARBA00022989"/>
    </source>
</evidence>
<feature type="domain" description="Type II secretion system protein GspF" evidence="7">
    <location>
        <begin position="74"/>
        <end position="200"/>
    </location>
</feature>
<evidence type="ECO:0000259" key="7">
    <source>
        <dbReference type="Pfam" id="PF00482"/>
    </source>
</evidence>
<keyword evidence="3 6" id="KW-0812">Transmembrane</keyword>
<evidence type="ECO:0000256" key="5">
    <source>
        <dbReference type="ARBA" id="ARBA00023136"/>
    </source>
</evidence>
<dbReference type="PANTHER" id="PTHR35007">
    <property type="entry name" value="INTEGRAL MEMBRANE PROTEIN-RELATED"/>
    <property type="match status" value="1"/>
</dbReference>
<dbReference type="RefSeq" id="WP_072921610.1">
    <property type="nucleotide sequence ID" value="NZ_FRDM01000111.1"/>
</dbReference>
<feature type="transmembrane region" description="Helical" evidence="6">
    <location>
        <begin position="213"/>
        <end position="233"/>
    </location>
</feature>
<accession>A0A1M7V1M4</accession>
<protein>
    <submittedName>
        <fullName evidence="8">Type II secretion system (T2SS), protein F</fullName>
    </submittedName>
</protein>
<dbReference type="Pfam" id="PF00482">
    <property type="entry name" value="T2SSF"/>
    <property type="match status" value="1"/>
</dbReference>
<dbReference type="InterPro" id="IPR042094">
    <property type="entry name" value="T2SS_GspF_sf"/>
</dbReference>
<keyword evidence="4 6" id="KW-1133">Transmembrane helix</keyword>
<organism evidence="8 9">
    <name type="scientific">Geodermatophilus obscurus</name>
    <dbReference type="NCBI Taxonomy" id="1861"/>
    <lineage>
        <taxon>Bacteria</taxon>
        <taxon>Bacillati</taxon>
        <taxon>Actinomycetota</taxon>
        <taxon>Actinomycetes</taxon>
        <taxon>Geodermatophilales</taxon>
        <taxon>Geodermatophilaceae</taxon>
        <taxon>Geodermatophilus</taxon>
    </lineage>
</organism>
<dbReference type="AlphaFoldDB" id="A0A1M7V1M4"/>
<evidence type="ECO:0000256" key="6">
    <source>
        <dbReference type="SAM" id="Phobius"/>
    </source>
</evidence>